<proteinExistence type="predicted"/>
<evidence type="ECO:0000256" key="1">
    <source>
        <dbReference type="SAM" id="Phobius"/>
    </source>
</evidence>
<dbReference type="EMBL" id="SNRW01003567">
    <property type="protein sequence ID" value="KAA6389495.1"/>
    <property type="molecule type" value="Genomic_DNA"/>
</dbReference>
<evidence type="ECO:0000313" key="2">
    <source>
        <dbReference type="EMBL" id="KAA6389495.1"/>
    </source>
</evidence>
<protein>
    <submittedName>
        <fullName evidence="2">Uncharacterized protein</fullName>
    </submittedName>
</protein>
<dbReference type="AlphaFoldDB" id="A0A5J4W3Y9"/>
<evidence type="ECO:0000313" key="3">
    <source>
        <dbReference type="Proteomes" id="UP000324800"/>
    </source>
</evidence>
<dbReference type="Proteomes" id="UP000324800">
    <property type="component" value="Unassembled WGS sequence"/>
</dbReference>
<reference evidence="2 3" key="1">
    <citation type="submission" date="2019-03" db="EMBL/GenBank/DDBJ databases">
        <title>Single cell metagenomics reveals metabolic interactions within the superorganism composed of flagellate Streblomastix strix and complex community of Bacteroidetes bacteria on its surface.</title>
        <authorList>
            <person name="Treitli S.C."/>
            <person name="Kolisko M."/>
            <person name="Husnik F."/>
            <person name="Keeling P."/>
            <person name="Hampl V."/>
        </authorList>
    </citation>
    <scope>NUCLEOTIDE SEQUENCE [LARGE SCALE GENOMIC DNA]</scope>
    <source>
        <strain evidence="2">ST1C</strain>
    </source>
</reference>
<gene>
    <name evidence="2" type="ORF">EZS28_014979</name>
</gene>
<keyword evidence="1" id="KW-0472">Membrane</keyword>
<comment type="caution">
    <text evidence="2">The sequence shown here is derived from an EMBL/GenBank/DDBJ whole genome shotgun (WGS) entry which is preliminary data.</text>
</comment>
<organism evidence="2 3">
    <name type="scientific">Streblomastix strix</name>
    <dbReference type="NCBI Taxonomy" id="222440"/>
    <lineage>
        <taxon>Eukaryota</taxon>
        <taxon>Metamonada</taxon>
        <taxon>Preaxostyla</taxon>
        <taxon>Oxymonadida</taxon>
        <taxon>Streblomastigidae</taxon>
        <taxon>Streblomastix</taxon>
    </lineage>
</organism>
<name>A0A5J4W3Y9_9EUKA</name>
<sequence length="99" mass="10926">MGQHLGPGLSIISYMFDLIFLNINVVADFKQSNPMIVTSYRYGTSSKNLLSLRICNASLNTWSGHFSTKLSQELSQAIVLIQFLALIVDAIADGIRIGY</sequence>
<feature type="transmembrane region" description="Helical" evidence="1">
    <location>
        <begin position="6"/>
        <end position="27"/>
    </location>
</feature>
<keyword evidence="1" id="KW-1133">Transmembrane helix</keyword>
<accession>A0A5J4W3Y9</accession>
<keyword evidence="1" id="KW-0812">Transmembrane</keyword>